<dbReference type="Proteomes" id="UP000541444">
    <property type="component" value="Unassembled WGS sequence"/>
</dbReference>
<accession>A0A7J7P5X1</accession>
<protein>
    <recommendedName>
        <fullName evidence="1">hAT-like transposase RNase-H fold domain-containing protein</fullName>
    </recommendedName>
</protein>
<dbReference type="Pfam" id="PF14372">
    <property type="entry name" value="hAT-like_RNase-H"/>
    <property type="match status" value="1"/>
</dbReference>
<evidence type="ECO:0000313" key="3">
    <source>
        <dbReference type="Proteomes" id="UP000541444"/>
    </source>
</evidence>
<comment type="caution">
    <text evidence="2">The sequence shown here is derived from an EMBL/GenBank/DDBJ whole genome shotgun (WGS) entry which is preliminary data.</text>
</comment>
<dbReference type="EMBL" id="JACGCM010000250">
    <property type="protein sequence ID" value="KAF6174672.1"/>
    <property type="molecule type" value="Genomic_DNA"/>
</dbReference>
<name>A0A7J7P5X1_9MAGN</name>
<organism evidence="2 3">
    <name type="scientific">Kingdonia uniflora</name>
    <dbReference type="NCBI Taxonomy" id="39325"/>
    <lineage>
        <taxon>Eukaryota</taxon>
        <taxon>Viridiplantae</taxon>
        <taxon>Streptophyta</taxon>
        <taxon>Embryophyta</taxon>
        <taxon>Tracheophyta</taxon>
        <taxon>Spermatophyta</taxon>
        <taxon>Magnoliopsida</taxon>
        <taxon>Ranunculales</taxon>
        <taxon>Circaeasteraceae</taxon>
        <taxon>Kingdonia</taxon>
    </lineage>
</organism>
<evidence type="ECO:0000259" key="1">
    <source>
        <dbReference type="Pfam" id="PF14372"/>
    </source>
</evidence>
<dbReference type="GO" id="GO:0003677">
    <property type="term" value="F:DNA binding"/>
    <property type="evidence" value="ECO:0007669"/>
    <property type="project" value="InterPro"/>
</dbReference>
<feature type="domain" description="hAT-like transposase RNase-H fold" evidence="1">
    <location>
        <begin position="1"/>
        <end position="44"/>
    </location>
</feature>
<keyword evidence="3" id="KW-1185">Reference proteome</keyword>
<evidence type="ECO:0000313" key="2">
    <source>
        <dbReference type="EMBL" id="KAF6174672.1"/>
    </source>
</evidence>
<sequence>MVEKYDKYWDLKKLNPLLLVGVVLDLRLKLDYIEFGLTGLYDEAPGCDSALYLLKVQENKVELWIAFVLDMEILRYGPYGCGCGPCGEKLEL</sequence>
<dbReference type="AlphaFoldDB" id="A0A7J7P5X1"/>
<reference evidence="2 3" key="1">
    <citation type="journal article" date="2020" name="IScience">
        <title>Genome Sequencing of the Endangered Kingdonia uniflora (Circaeasteraceae, Ranunculales) Reveals Potential Mechanisms of Evolutionary Specialization.</title>
        <authorList>
            <person name="Sun Y."/>
            <person name="Deng T."/>
            <person name="Zhang A."/>
            <person name="Moore M.J."/>
            <person name="Landis J.B."/>
            <person name="Lin N."/>
            <person name="Zhang H."/>
            <person name="Zhang X."/>
            <person name="Huang J."/>
            <person name="Zhang X."/>
            <person name="Sun H."/>
            <person name="Wang H."/>
        </authorList>
    </citation>
    <scope>NUCLEOTIDE SEQUENCE [LARGE SCALE GENOMIC DNA]</scope>
    <source>
        <strain evidence="2">TB1705</strain>
        <tissue evidence="2">Leaf</tissue>
    </source>
</reference>
<dbReference type="InterPro" id="IPR025525">
    <property type="entry name" value="hAT-like_transposase_RNase-H"/>
</dbReference>
<gene>
    <name evidence="2" type="ORF">GIB67_008727</name>
</gene>
<proteinExistence type="predicted"/>